<protein>
    <submittedName>
        <fullName evidence="1">Uncharacterized protein</fullName>
    </submittedName>
</protein>
<dbReference type="EMBL" id="CM046399">
    <property type="protein sequence ID" value="KAI8528661.1"/>
    <property type="molecule type" value="Genomic_DNA"/>
</dbReference>
<dbReference type="Proteomes" id="UP001062846">
    <property type="component" value="Chromosome 12"/>
</dbReference>
<organism evidence="1 2">
    <name type="scientific">Rhododendron molle</name>
    <name type="common">Chinese azalea</name>
    <name type="synonym">Azalea mollis</name>
    <dbReference type="NCBI Taxonomy" id="49168"/>
    <lineage>
        <taxon>Eukaryota</taxon>
        <taxon>Viridiplantae</taxon>
        <taxon>Streptophyta</taxon>
        <taxon>Embryophyta</taxon>
        <taxon>Tracheophyta</taxon>
        <taxon>Spermatophyta</taxon>
        <taxon>Magnoliopsida</taxon>
        <taxon>eudicotyledons</taxon>
        <taxon>Gunneridae</taxon>
        <taxon>Pentapetalae</taxon>
        <taxon>asterids</taxon>
        <taxon>Ericales</taxon>
        <taxon>Ericaceae</taxon>
        <taxon>Ericoideae</taxon>
        <taxon>Rhodoreae</taxon>
        <taxon>Rhododendron</taxon>
    </lineage>
</organism>
<sequence length="68" mass="6933">MKGVITWDGGSVSEVYLVLWSVLVTFTLIWVLILSCAEGASKVKTSAADSTQVYGSACAAECGAACGG</sequence>
<evidence type="ECO:0000313" key="1">
    <source>
        <dbReference type="EMBL" id="KAI8528661.1"/>
    </source>
</evidence>
<comment type="caution">
    <text evidence="1">The sequence shown here is derived from an EMBL/GenBank/DDBJ whole genome shotgun (WGS) entry which is preliminary data.</text>
</comment>
<gene>
    <name evidence="1" type="ORF">RHMOL_Rhmol12G0164600</name>
</gene>
<keyword evidence="2" id="KW-1185">Reference proteome</keyword>
<name>A0ACC0LJF4_RHOML</name>
<accession>A0ACC0LJF4</accession>
<proteinExistence type="predicted"/>
<evidence type="ECO:0000313" key="2">
    <source>
        <dbReference type="Proteomes" id="UP001062846"/>
    </source>
</evidence>
<reference evidence="1" key="1">
    <citation type="submission" date="2022-02" db="EMBL/GenBank/DDBJ databases">
        <title>Plant Genome Project.</title>
        <authorList>
            <person name="Zhang R.-G."/>
        </authorList>
    </citation>
    <scope>NUCLEOTIDE SEQUENCE</scope>
    <source>
        <strain evidence="1">AT1</strain>
    </source>
</reference>